<dbReference type="Gene3D" id="3.40.50.150">
    <property type="entry name" value="Vaccinia Virus protein VP39"/>
    <property type="match status" value="1"/>
</dbReference>
<dbReference type="Proteomes" id="UP001055117">
    <property type="component" value="Unassembled WGS sequence"/>
</dbReference>
<organism evidence="3 4">
    <name type="scientific">Methylobacterium cerastii</name>
    <dbReference type="NCBI Taxonomy" id="932741"/>
    <lineage>
        <taxon>Bacteria</taxon>
        <taxon>Pseudomonadati</taxon>
        <taxon>Pseudomonadota</taxon>
        <taxon>Alphaproteobacteria</taxon>
        <taxon>Hyphomicrobiales</taxon>
        <taxon>Methylobacteriaceae</taxon>
        <taxon>Methylobacterium</taxon>
    </lineage>
</organism>
<gene>
    <name evidence="3" type="primary">speE_2</name>
    <name evidence="3" type="ORF">AFCDBAGC_1308</name>
</gene>
<dbReference type="PANTHER" id="PTHR43317">
    <property type="entry name" value="THERMOSPERMINE SYNTHASE ACAULIS5"/>
    <property type="match status" value="1"/>
</dbReference>
<evidence type="ECO:0000313" key="4">
    <source>
        <dbReference type="Proteomes" id="UP001055117"/>
    </source>
</evidence>
<keyword evidence="4" id="KW-1185">Reference proteome</keyword>
<dbReference type="InterPro" id="IPR029063">
    <property type="entry name" value="SAM-dependent_MTases_sf"/>
</dbReference>
<feature type="region of interest" description="Disordered" evidence="2">
    <location>
        <begin position="221"/>
        <end position="245"/>
    </location>
</feature>
<evidence type="ECO:0000256" key="2">
    <source>
        <dbReference type="SAM" id="MobiDB-lite"/>
    </source>
</evidence>
<dbReference type="RefSeq" id="WP_147829407.1">
    <property type="nucleotide sequence ID" value="NZ_BPQG01000016.1"/>
</dbReference>
<sequence length="245" mass="26459">MTPWVHVDTGLVPGEKTTLRLMRQGDAFAITVGNQDLMRDRHCESERALATLVAARLRDRPKARVLIGGLGMGFTLRAALDAFGPDAEIVVAELVPAVVAWARGPLAHLFAGSLDDPRLALHEADVNRLIQSGPAMFDAILLDVDNGPEGMVRGENNRLYDAWGLKRAHYALRPGGVLGVWSGRPDRKFKARLARSGFSVEEVRVRSRASGDGPRNVLWIATRTGPPVSPPARPASDVESTVPGP</sequence>
<reference evidence="3 4" key="1">
    <citation type="journal article" date="2021" name="Front. Microbiol.">
        <title>Comprehensive Comparative Genomics and Phenotyping of Methylobacterium Species.</title>
        <authorList>
            <person name="Alessa O."/>
            <person name="Ogura Y."/>
            <person name="Fujitani Y."/>
            <person name="Takami H."/>
            <person name="Hayashi T."/>
            <person name="Sahin N."/>
            <person name="Tani A."/>
        </authorList>
    </citation>
    <scope>NUCLEOTIDE SEQUENCE [LARGE SCALE GENOMIC DNA]</scope>
    <source>
        <strain evidence="3 4">DSM 23679</strain>
    </source>
</reference>
<dbReference type="SUPFAM" id="SSF53335">
    <property type="entry name" value="S-adenosyl-L-methionine-dependent methyltransferases"/>
    <property type="match status" value="1"/>
</dbReference>
<proteinExistence type="predicted"/>
<evidence type="ECO:0000256" key="1">
    <source>
        <dbReference type="ARBA" id="ARBA00023115"/>
    </source>
</evidence>
<protein>
    <submittedName>
        <fullName evidence="3">Polyamine aminopropyltransferase</fullName>
    </submittedName>
</protein>
<name>A0ABQ4QE13_9HYPH</name>
<keyword evidence="1" id="KW-0620">Polyamine biosynthesis</keyword>
<evidence type="ECO:0000313" key="3">
    <source>
        <dbReference type="EMBL" id="GJD43456.1"/>
    </source>
</evidence>
<dbReference type="EMBL" id="BPQG01000016">
    <property type="protein sequence ID" value="GJD43456.1"/>
    <property type="molecule type" value="Genomic_DNA"/>
</dbReference>
<comment type="caution">
    <text evidence="3">The sequence shown here is derived from an EMBL/GenBank/DDBJ whole genome shotgun (WGS) entry which is preliminary data.</text>
</comment>
<accession>A0ABQ4QE13</accession>
<dbReference type="PANTHER" id="PTHR43317:SF3">
    <property type="entry name" value="BLR2883 PROTEIN"/>
    <property type="match status" value="1"/>
</dbReference>